<evidence type="ECO:0000256" key="1">
    <source>
        <dbReference type="ARBA" id="ARBA00006987"/>
    </source>
</evidence>
<dbReference type="Proteomes" id="UP000216885">
    <property type="component" value="Unassembled WGS sequence"/>
</dbReference>
<evidence type="ECO:0000313" key="3">
    <source>
        <dbReference type="EMBL" id="OZI56179.1"/>
    </source>
</evidence>
<dbReference type="CDD" id="cd07012">
    <property type="entry name" value="PBP2_Bug_TTT"/>
    <property type="match status" value="1"/>
</dbReference>
<comment type="similarity">
    <text evidence="1">Belongs to the UPF0065 (bug) family.</text>
</comment>
<evidence type="ECO:0000313" key="4">
    <source>
        <dbReference type="Proteomes" id="UP000216885"/>
    </source>
</evidence>
<dbReference type="PANTHER" id="PTHR42928:SF5">
    <property type="entry name" value="BLR1237 PROTEIN"/>
    <property type="match status" value="1"/>
</dbReference>
<dbReference type="Pfam" id="PF03401">
    <property type="entry name" value="TctC"/>
    <property type="match status" value="1"/>
</dbReference>
<protein>
    <submittedName>
        <fullName evidence="3">ABC transporter substrate-binding protein</fullName>
    </submittedName>
</protein>
<dbReference type="InterPro" id="IPR005064">
    <property type="entry name" value="BUG"/>
</dbReference>
<keyword evidence="4" id="KW-1185">Reference proteome</keyword>
<proteinExistence type="inferred from homology"/>
<dbReference type="RefSeq" id="WP_094837972.1">
    <property type="nucleotide sequence ID" value="NZ_NEVQ01000013.1"/>
</dbReference>
<feature type="chain" id="PRO_5012424326" evidence="2">
    <location>
        <begin position="23"/>
        <end position="318"/>
    </location>
</feature>
<name>A0A261U2T2_9BORD</name>
<keyword evidence="2" id="KW-0732">Signal</keyword>
<dbReference type="Gene3D" id="3.40.190.150">
    <property type="entry name" value="Bordetella uptake gene, domain 1"/>
    <property type="match status" value="1"/>
</dbReference>
<accession>A0A261U2T2</accession>
<dbReference type="AlphaFoldDB" id="A0A261U2T2"/>
<dbReference type="PIRSF" id="PIRSF017082">
    <property type="entry name" value="YflP"/>
    <property type="match status" value="1"/>
</dbReference>
<dbReference type="Gene3D" id="3.40.190.10">
    <property type="entry name" value="Periplasmic binding protein-like II"/>
    <property type="match status" value="1"/>
</dbReference>
<dbReference type="SUPFAM" id="SSF53850">
    <property type="entry name" value="Periplasmic binding protein-like II"/>
    <property type="match status" value="1"/>
</dbReference>
<gene>
    <name evidence="3" type="ORF">CAL20_12100</name>
</gene>
<dbReference type="PANTHER" id="PTHR42928">
    <property type="entry name" value="TRICARBOXYLATE-BINDING PROTEIN"/>
    <property type="match status" value="1"/>
</dbReference>
<sequence length="318" mass="33831">MIKNVRRLAMMCALACATQANAAWPDHPITIIVPAAPGGTTDIVARLVGEKLSTALKQQVVIENRAGAGGIIGAQLVARAKNDGYTFLMGNIGPNAINYSLYKELPYKPSDFTPVTQVIMVPNILVVNAKSPYKTVADLIAAAKKEPVTVGSSGTGQSPHMSAEMFKQRTGIEATHVPYKGAGPAVAALLGSQFTFMIDNLPSSLGAIQDGKFRALAVTSAKRSPVLPDVPTMEEAGVKDMVVTAWFGLFAPAGTDMNIVNQMQQATNKIIHDGPIAERFRALGGEPGGDTPDDYAAFVERERTQWKDIVQKAGLKQE</sequence>
<feature type="signal peptide" evidence="2">
    <location>
        <begin position="1"/>
        <end position="22"/>
    </location>
</feature>
<organism evidence="3 4">
    <name type="scientific">Bordetella genomosp. 4</name>
    <dbReference type="NCBI Taxonomy" id="463044"/>
    <lineage>
        <taxon>Bacteria</taxon>
        <taxon>Pseudomonadati</taxon>
        <taxon>Pseudomonadota</taxon>
        <taxon>Betaproteobacteria</taxon>
        <taxon>Burkholderiales</taxon>
        <taxon>Alcaligenaceae</taxon>
        <taxon>Bordetella</taxon>
    </lineage>
</organism>
<evidence type="ECO:0000256" key="2">
    <source>
        <dbReference type="SAM" id="SignalP"/>
    </source>
</evidence>
<dbReference type="InterPro" id="IPR042100">
    <property type="entry name" value="Bug_dom1"/>
</dbReference>
<dbReference type="EMBL" id="NEVQ01000013">
    <property type="protein sequence ID" value="OZI56179.1"/>
    <property type="molecule type" value="Genomic_DNA"/>
</dbReference>
<comment type="caution">
    <text evidence="3">The sequence shown here is derived from an EMBL/GenBank/DDBJ whole genome shotgun (WGS) entry which is preliminary data.</text>
</comment>
<reference evidence="3 4" key="1">
    <citation type="submission" date="2017-05" db="EMBL/GenBank/DDBJ databases">
        <title>Complete and WGS of Bordetella genogroups.</title>
        <authorList>
            <person name="Spilker T."/>
            <person name="LiPuma J."/>
        </authorList>
    </citation>
    <scope>NUCLEOTIDE SEQUENCE [LARGE SCALE GENOMIC DNA]</scope>
    <source>
        <strain evidence="3 4">AU9919</strain>
    </source>
</reference>